<evidence type="ECO:0000313" key="2">
    <source>
        <dbReference type="Proteomes" id="UP000694892"/>
    </source>
</evidence>
<sequence length="139" mass="14735">MQRKGLSYSAVSSGRGDESVCSAPLRLLSAAVHAGGMMASPAMDSRAPGRAESPFPSLTSLTLGSVEQHPTKGNNIQLKDYATCNTEGAIYMLKCPCGQVYVGQTARQIKARIKEHSGNIKNLKSNTYTDTPVSPFLSA</sequence>
<dbReference type="EMBL" id="CM004470">
    <property type="protein sequence ID" value="OCT90057.1"/>
    <property type="molecule type" value="Genomic_DNA"/>
</dbReference>
<reference evidence="2" key="1">
    <citation type="journal article" date="2016" name="Nature">
        <title>Genome evolution in the allotetraploid frog Xenopus laevis.</title>
        <authorList>
            <person name="Session A.M."/>
            <person name="Uno Y."/>
            <person name="Kwon T."/>
            <person name="Chapman J.A."/>
            <person name="Toyoda A."/>
            <person name="Takahashi S."/>
            <person name="Fukui A."/>
            <person name="Hikosaka A."/>
            <person name="Suzuki A."/>
            <person name="Kondo M."/>
            <person name="van Heeringen S.J."/>
            <person name="Quigley I."/>
            <person name="Heinz S."/>
            <person name="Ogino H."/>
            <person name="Ochi H."/>
            <person name="Hellsten U."/>
            <person name="Lyons J.B."/>
            <person name="Simakov O."/>
            <person name="Putnam N."/>
            <person name="Stites J."/>
            <person name="Kuroki Y."/>
            <person name="Tanaka T."/>
            <person name="Michiue T."/>
            <person name="Watanabe M."/>
            <person name="Bogdanovic O."/>
            <person name="Lister R."/>
            <person name="Georgiou G."/>
            <person name="Paranjpe S.S."/>
            <person name="van Kruijsbergen I."/>
            <person name="Shu S."/>
            <person name="Carlson J."/>
            <person name="Kinoshita T."/>
            <person name="Ohta Y."/>
            <person name="Mawaribuchi S."/>
            <person name="Jenkins J."/>
            <person name="Grimwood J."/>
            <person name="Schmutz J."/>
            <person name="Mitros T."/>
            <person name="Mozaffari S.V."/>
            <person name="Suzuki Y."/>
            <person name="Haramoto Y."/>
            <person name="Yamamoto T.S."/>
            <person name="Takagi C."/>
            <person name="Heald R."/>
            <person name="Miller K."/>
            <person name="Haudenschild C."/>
            <person name="Kitzman J."/>
            <person name="Nakayama T."/>
            <person name="Izutsu Y."/>
            <person name="Robert J."/>
            <person name="Fortriede J."/>
            <person name="Burns K."/>
            <person name="Lotay V."/>
            <person name="Karimi K."/>
            <person name="Yasuoka Y."/>
            <person name="Dichmann D.S."/>
            <person name="Flajnik M.F."/>
            <person name="Houston D.W."/>
            <person name="Shendure J."/>
            <person name="DuPasquier L."/>
            <person name="Vize P.D."/>
            <person name="Zorn A.M."/>
            <person name="Ito M."/>
            <person name="Marcotte E.M."/>
            <person name="Wallingford J.B."/>
            <person name="Ito Y."/>
            <person name="Asashima M."/>
            <person name="Ueno N."/>
            <person name="Matsuda Y."/>
            <person name="Veenstra G.J."/>
            <person name="Fujiyama A."/>
            <person name="Harland R.M."/>
            <person name="Taira M."/>
            <person name="Rokhsar D.S."/>
        </authorList>
    </citation>
    <scope>NUCLEOTIDE SEQUENCE [LARGE SCALE GENOMIC DNA]</scope>
    <source>
        <strain evidence="2">J</strain>
    </source>
</reference>
<dbReference type="Proteomes" id="UP000694892">
    <property type="component" value="Chromosome 3L"/>
</dbReference>
<proteinExistence type="predicted"/>
<evidence type="ECO:0000313" key="1">
    <source>
        <dbReference type="EMBL" id="OCT90057.1"/>
    </source>
</evidence>
<name>A0A974DG31_XENLA</name>
<gene>
    <name evidence="1" type="ORF">XELAEV_18018672mg</name>
</gene>
<dbReference type="Gene3D" id="3.40.1440.10">
    <property type="entry name" value="GIY-YIG endonuclease"/>
    <property type="match status" value="1"/>
</dbReference>
<dbReference type="AlphaFoldDB" id="A0A974DG31"/>
<protein>
    <recommendedName>
        <fullName evidence="3">GIY-YIG domain-containing protein</fullName>
    </recommendedName>
</protein>
<evidence type="ECO:0008006" key="3">
    <source>
        <dbReference type="Google" id="ProtNLM"/>
    </source>
</evidence>
<dbReference type="InterPro" id="IPR035901">
    <property type="entry name" value="GIY-YIG_endonuc_sf"/>
</dbReference>
<organism evidence="1 2">
    <name type="scientific">Xenopus laevis</name>
    <name type="common">African clawed frog</name>
    <dbReference type="NCBI Taxonomy" id="8355"/>
    <lineage>
        <taxon>Eukaryota</taxon>
        <taxon>Metazoa</taxon>
        <taxon>Chordata</taxon>
        <taxon>Craniata</taxon>
        <taxon>Vertebrata</taxon>
        <taxon>Euteleostomi</taxon>
        <taxon>Amphibia</taxon>
        <taxon>Batrachia</taxon>
        <taxon>Anura</taxon>
        <taxon>Pipoidea</taxon>
        <taxon>Pipidae</taxon>
        <taxon>Xenopodinae</taxon>
        <taxon>Xenopus</taxon>
        <taxon>Xenopus</taxon>
    </lineage>
</organism>
<accession>A0A974DG31</accession>